<dbReference type="SUPFAM" id="SSF47413">
    <property type="entry name" value="lambda repressor-like DNA-binding domains"/>
    <property type="match status" value="1"/>
</dbReference>
<dbReference type="InterPro" id="IPR041413">
    <property type="entry name" value="MLTR_LBD"/>
</dbReference>
<dbReference type="Pfam" id="PF17765">
    <property type="entry name" value="MLTR_LBD"/>
    <property type="match status" value="1"/>
</dbReference>
<keyword evidence="4" id="KW-1185">Reference proteome</keyword>
<feature type="compositionally biased region" description="Low complexity" evidence="1">
    <location>
        <begin position="295"/>
        <end position="311"/>
    </location>
</feature>
<dbReference type="CDD" id="cd00093">
    <property type="entry name" value="HTH_XRE"/>
    <property type="match status" value="1"/>
</dbReference>
<gene>
    <name evidence="3" type="ORF">OG517_33735</name>
</gene>
<dbReference type="PROSITE" id="PS50943">
    <property type="entry name" value="HTH_CROC1"/>
    <property type="match status" value="1"/>
</dbReference>
<feature type="region of interest" description="Disordered" evidence="1">
    <location>
        <begin position="264"/>
        <end position="311"/>
    </location>
</feature>
<dbReference type="RefSeq" id="WP_328964327.1">
    <property type="nucleotide sequence ID" value="NZ_CP108090.1"/>
</dbReference>
<dbReference type="InterPro" id="IPR001387">
    <property type="entry name" value="Cro/C1-type_HTH"/>
</dbReference>
<dbReference type="Gene3D" id="3.30.450.180">
    <property type="match status" value="1"/>
</dbReference>
<accession>A0ABZ1TJG9</accession>
<organism evidence="3 4">
    <name type="scientific">Streptomyces virginiae</name>
    <name type="common">Streptomyces cinnamonensis</name>
    <dbReference type="NCBI Taxonomy" id="1961"/>
    <lineage>
        <taxon>Bacteria</taxon>
        <taxon>Bacillati</taxon>
        <taxon>Actinomycetota</taxon>
        <taxon>Actinomycetes</taxon>
        <taxon>Kitasatosporales</taxon>
        <taxon>Streptomycetaceae</taxon>
        <taxon>Streptomyces</taxon>
    </lineage>
</organism>
<feature type="domain" description="HTH cro/C1-type" evidence="2">
    <location>
        <begin position="36"/>
        <end position="83"/>
    </location>
</feature>
<dbReference type="EMBL" id="CP108090">
    <property type="protein sequence ID" value="WUQ15979.1"/>
    <property type="molecule type" value="Genomic_DNA"/>
</dbReference>
<dbReference type="SMART" id="SM00530">
    <property type="entry name" value="HTH_XRE"/>
    <property type="match status" value="1"/>
</dbReference>
<protein>
    <submittedName>
        <fullName evidence="3">Helix-turn-helix transcriptional regulator</fullName>
    </submittedName>
</protein>
<dbReference type="PANTHER" id="PTHR35010">
    <property type="entry name" value="BLL4672 PROTEIN-RELATED"/>
    <property type="match status" value="1"/>
</dbReference>
<dbReference type="PANTHER" id="PTHR35010:SF2">
    <property type="entry name" value="BLL4672 PROTEIN"/>
    <property type="match status" value="1"/>
</dbReference>
<evidence type="ECO:0000313" key="4">
    <source>
        <dbReference type="Proteomes" id="UP001432039"/>
    </source>
</evidence>
<evidence type="ECO:0000313" key="3">
    <source>
        <dbReference type="EMBL" id="WUQ15979.1"/>
    </source>
</evidence>
<sequence>MDTPTALGEFLRTRRAQLQPEDVGLPYHGTRRRVPGLRREELALLAGVSITYYTHLEQGQSTNASDSVLDALARALRLTPDEHAHLLNLARPPRAKRAQSPRPEYARDTTRRLITSMPHVPAVVLDGRNNVLAWNPLGHALLAGHVDIASPDDPAVRPNLTRMLFLDPHTRDLYTDWKSEARVALAALRLVAGRNPQDRALAELIGSLMLQSPDFASLWSKHPVRDCTVGTKNLHHPVVGPLTLDFENLNLTDGTNHRMLLYSAPESSPSDAGLRMLSSLTAASTGARHDSPKPASADAGAGVDADAGGEA</sequence>
<dbReference type="InterPro" id="IPR010982">
    <property type="entry name" value="Lambda_DNA-bd_dom_sf"/>
</dbReference>
<evidence type="ECO:0000259" key="2">
    <source>
        <dbReference type="PROSITE" id="PS50943"/>
    </source>
</evidence>
<dbReference type="Proteomes" id="UP001432039">
    <property type="component" value="Chromosome"/>
</dbReference>
<dbReference type="Pfam" id="PF13560">
    <property type="entry name" value="HTH_31"/>
    <property type="match status" value="1"/>
</dbReference>
<name>A0ABZ1TJG9_STRVG</name>
<reference evidence="3" key="1">
    <citation type="submission" date="2022-10" db="EMBL/GenBank/DDBJ databases">
        <title>The complete genomes of actinobacterial strains from the NBC collection.</title>
        <authorList>
            <person name="Joergensen T.S."/>
            <person name="Alvarez Arevalo M."/>
            <person name="Sterndorff E.B."/>
            <person name="Faurdal D."/>
            <person name="Vuksanovic O."/>
            <person name="Mourched A.-S."/>
            <person name="Charusanti P."/>
            <person name="Shaw S."/>
            <person name="Blin K."/>
            <person name="Weber T."/>
        </authorList>
    </citation>
    <scope>NUCLEOTIDE SEQUENCE</scope>
    <source>
        <strain evidence="3">NBC_00248</strain>
    </source>
</reference>
<dbReference type="Gene3D" id="1.10.260.40">
    <property type="entry name" value="lambda repressor-like DNA-binding domains"/>
    <property type="match status" value="1"/>
</dbReference>
<evidence type="ECO:0000256" key="1">
    <source>
        <dbReference type="SAM" id="MobiDB-lite"/>
    </source>
</evidence>
<proteinExistence type="predicted"/>